<keyword evidence="8" id="KW-0393">Immunoglobulin domain</keyword>
<dbReference type="Gene3D" id="2.60.40.10">
    <property type="entry name" value="Immunoglobulins"/>
    <property type="match status" value="1"/>
</dbReference>
<dbReference type="GO" id="GO:0009897">
    <property type="term" value="C:external side of plasma membrane"/>
    <property type="evidence" value="ECO:0007669"/>
    <property type="project" value="TreeGrafter"/>
</dbReference>
<dbReference type="InterPro" id="IPR036179">
    <property type="entry name" value="Ig-like_dom_sf"/>
</dbReference>
<name>A0A6P3WDP8_CLUHA</name>
<evidence type="ECO:0000313" key="11">
    <source>
        <dbReference type="Proteomes" id="UP000515152"/>
    </source>
</evidence>
<dbReference type="KEGG" id="char:105911681"/>
<keyword evidence="6" id="KW-1015">Disulfide bond</keyword>
<evidence type="ECO:0000256" key="2">
    <source>
        <dbReference type="ARBA" id="ARBA00022692"/>
    </source>
</evidence>
<dbReference type="OrthoDB" id="8654606at2759"/>
<dbReference type="PANTHER" id="PTHR11494">
    <property type="entry name" value="CYTOTOXIC T-LYMPHOCYTE PROTEIN"/>
    <property type="match status" value="1"/>
</dbReference>
<evidence type="ECO:0000256" key="4">
    <source>
        <dbReference type="ARBA" id="ARBA00022989"/>
    </source>
</evidence>
<dbReference type="SUPFAM" id="SSF48726">
    <property type="entry name" value="Immunoglobulin"/>
    <property type="match status" value="1"/>
</dbReference>
<dbReference type="RefSeq" id="XP_012695965.2">
    <property type="nucleotide sequence ID" value="XM_012840511.3"/>
</dbReference>
<dbReference type="GO" id="GO:0042129">
    <property type="term" value="P:regulation of T cell proliferation"/>
    <property type="evidence" value="ECO:0007669"/>
    <property type="project" value="InterPro"/>
</dbReference>
<dbReference type="InterPro" id="IPR013783">
    <property type="entry name" value="Ig-like_fold"/>
</dbReference>
<evidence type="ECO:0000313" key="12">
    <source>
        <dbReference type="RefSeq" id="XP_012695965.2"/>
    </source>
</evidence>
<evidence type="ECO:0000256" key="5">
    <source>
        <dbReference type="ARBA" id="ARBA00023136"/>
    </source>
</evidence>
<gene>
    <name evidence="12" type="primary">si:dkey-1h24.6</name>
</gene>
<keyword evidence="2 9" id="KW-0812">Transmembrane</keyword>
<proteinExistence type="predicted"/>
<keyword evidence="4 9" id="KW-1133">Transmembrane helix</keyword>
<organism evidence="11 12">
    <name type="scientific">Clupea harengus</name>
    <name type="common">Atlantic herring</name>
    <dbReference type="NCBI Taxonomy" id="7950"/>
    <lineage>
        <taxon>Eukaryota</taxon>
        <taxon>Metazoa</taxon>
        <taxon>Chordata</taxon>
        <taxon>Craniata</taxon>
        <taxon>Vertebrata</taxon>
        <taxon>Euteleostomi</taxon>
        <taxon>Actinopterygii</taxon>
        <taxon>Neopterygii</taxon>
        <taxon>Teleostei</taxon>
        <taxon>Clupei</taxon>
        <taxon>Clupeiformes</taxon>
        <taxon>Clupeoidei</taxon>
        <taxon>Clupeidae</taxon>
        <taxon>Clupea</taxon>
    </lineage>
</organism>
<feature type="chain" id="PRO_5027819190" evidence="10">
    <location>
        <begin position="27"/>
        <end position="226"/>
    </location>
</feature>
<dbReference type="GO" id="GO:0050852">
    <property type="term" value="P:T cell receptor signaling pathway"/>
    <property type="evidence" value="ECO:0007669"/>
    <property type="project" value="TreeGrafter"/>
</dbReference>
<evidence type="ECO:0000256" key="6">
    <source>
        <dbReference type="ARBA" id="ARBA00023157"/>
    </source>
</evidence>
<protein>
    <submittedName>
        <fullName evidence="12">Uncharacterized protein si:dkey-1h24.6</fullName>
    </submittedName>
</protein>
<keyword evidence="5 9" id="KW-0472">Membrane</keyword>
<reference evidence="12" key="1">
    <citation type="submission" date="2025-08" db="UniProtKB">
        <authorList>
            <consortium name="RefSeq"/>
        </authorList>
    </citation>
    <scope>IDENTIFICATION</scope>
</reference>
<dbReference type="Proteomes" id="UP000515152">
    <property type="component" value="Chromosome 21"/>
</dbReference>
<dbReference type="InterPro" id="IPR040216">
    <property type="entry name" value="CTLA4/CD28"/>
</dbReference>
<evidence type="ECO:0000256" key="10">
    <source>
        <dbReference type="SAM" id="SignalP"/>
    </source>
</evidence>
<evidence type="ECO:0000256" key="9">
    <source>
        <dbReference type="SAM" id="Phobius"/>
    </source>
</evidence>
<sequence length="226" mass="25373">MDRMSSGMLWVLGVLLCLCVFCQGRAETSVGCTVCVKASVLCPTMKREEKTHKLLKNGQQLHLVNYHSKQNQSRKVLDNSEVSQHYMNQSDKSSYFEISQLNLNSSGLYTCEVCAIYPPPISCKENSTAVVFTEHTCPAEDPPCPGNASSPTSPPKIRSFTDQTSIPLLVAFGLVTLYGLVLTPVTIKFWRTSRKSQYEDHDYINMRLFGRRKFNGVQHPVHLGKH</sequence>
<dbReference type="PANTHER" id="PTHR11494:SF9">
    <property type="entry name" value="SI:DKEY-1H24.6"/>
    <property type="match status" value="1"/>
</dbReference>
<keyword evidence="3 10" id="KW-0732">Signal</keyword>
<evidence type="ECO:0000256" key="3">
    <source>
        <dbReference type="ARBA" id="ARBA00022729"/>
    </source>
</evidence>
<comment type="subcellular location">
    <subcellularLocation>
        <location evidence="1">Membrane</location>
        <topology evidence="1">Single-pass type I membrane protein</topology>
    </subcellularLocation>
</comment>
<evidence type="ECO:0000256" key="1">
    <source>
        <dbReference type="ARBA" id="ARBA00004479"/>
    </source>
</evidence>
<dbReference type="AlphaFoldDB" id="A0A6P3WDP8"/>
<dbReference type="GeneID" id="105911681"/>
<accession>A0A6P3WDP8</accession>
<evidence type="ECO:0000256" key="7">
    <source>
        <dbReference type="ARBA" id="ARBA00023180"/>
    </source>
</evidence>
<evidence type="ECO:0000256" key="8">
    <source>
        <dbReference type="ARBA" id="ARBA00023319"/>
    </source>
</evidence>
<keyword evidence="7" id="KW-0325">Glycoprotein</keyword>
<keyword evidence="11" id="KW-1185">Reference proteome</keyword>
<feature type="signal peptide" evidence="10">
    <location>
        <begin position="1"/>
        <end position="26"/>
    </location>
</feature>
<feature type="transmembrane region" description="Helical" evidence="9">
    <location>
        <begin position="166"/>
        <end position="187"/>
    </location>
</feature>